<name>A0A0H3XHG3_9MOLU</name>
<accession>A0A0H3XHG3</accession>
<gene>
    <name evidence="1" type="ORF">SERIO_v1c05670</name>
</gene>
<protein>
    <recommendedName>
        <fullName evidence="3">DUF4145 domain-containing protein</fullName>
    </recommendedName>
</protein>
<evidence type="ECO:0000313" key="1">
    <source>
        <dbReference type="EMBL" id="AKM54138.1"/>
    </source>
</evidence>
<evidence type="ECO:0000313" key="2">
    <source>
        <dbReference type="Proteomes" id="UP000035661"/>
    </source>
</evidence>
<dbReference type="EMBL" id="CP011856">
    <property type="protein sequence ID" value="AKM54138.1"/>
    <property type="molecule type" value="Genomic_DNA"/>
</dbReference>
<proteinExistence type="predicted"/>
<evidence type="ECO:0008006" key="3">
    <source>
        <dbReference type="Google" id="ProtNLM"/>
    </source>
</evidence>
<dbReference type="AlphaFoldDB" id="A0A0H3XHG3"/>
<reference evidence="1 2" key="1">
    <citation type="journal article" date="2015" name="Genome Biol. Evol.">
        <title>Found and Lost: The Fates of Horizontally Acquired Genes in Arthropod-Symbiotic Spiroplasma.</title>
        <authorList>
            <person name="Lo W.S."/>
            <person name="Gasparich G.E."/>
            <person name="Kuo C.H."/>
        </authorList>
    </citation>
    <scope>NUCLEOTIDE SEQUENCE [LARGE SCALE GENOMIC DNA]</scope>
    <source>
        <strain evidence="2">TDA-040725-5</strain>
    </source>
</reference>
<dbReference type="Proteomes" id="UP000035661">
    <property type="component" value="Chromosome"/>
</dbReference>
<keyword evidence="2" id="KW-1185">Reference proteome</keyword>
<organism evidence="1 2">
    <name type="scientific">Spiroplasma eriocheiris</name>
    <dbReference type="NCBI Taxonomy" id="315358"/>
    <lineage>
        <taxon>Bacteria</taxon>
        <taxon>Bacillati</taxon>
        <taxon>Mycoplasmatota</taxon>
        <taxon>Mollicutes</taxon>
        <taxon>Entomoplasmatales</taxon>
        <taxon>Spiroplasmataceae</taxon>
        <taxon>Spiroplasma</taxon>
    </lineage>
</organism>
<dbReference type="KEGG" id="seri:SERIO_v1c05670"/>
<reference evidence="2" key="2">
    <citation type="submission" date="2015-06" db="EMBL/GenBank/DDBJ databases">
        <title>Complete genome sequence of Spiroplasma eriocheiris TDA-040725-5 (DSM 21848).</title>
        <authorList>
            <person name="Lo W.-S."/>
            <person name="Kuo C.-H."/>
        </authorList>
    </citation>
    <scope>NUCLEOTIDE SEQUENCE [LARGE SCALE GENOMIC DNA]</scope>
    <source>
        <strain evidence="2">TDA-040725-5</strain>
    </source>
</reference>
<dbReference type="PATRIC" id="fig|743698.3.peg.567"/>
<sequence length="300" mass="35872">MTSNFNYLHEQQDEQLEKLIETYEYNLINNNADFNYGNHGRQILEYVTAKYVSETNKSVSGRIPKCWEEKYKDELPKSILNIINLIRTWGNETSHSNFRQTYKLGWAEYITILKHLWYSLNFIFKKENFEFDESFYLKTKTDLNLKKDQIINQKINIKIAKSYNGTFTEFKGYLNKNHYKILRWKDYAHKWEDFIKKYQNFYFGANSYFAVITWGHQESRLNNEQLFFKTSEIKELTNVYDLISIASKSRKLLASQSIIAKLQIFHDNNDIYLTIFIDEFSTFAGTSVTVNFKVNNIIFK</sequence>
<dbReference type="RefSeq" id="WP_047791375.1">
    <property type="nucleotide sequence ID" value="NZ_CP011856.1"/>
</dbReference>